<feature type="transmembrane region" description="Helical" evidence="2">
    <location>
        <begin position="130"/>
        <end position="151"/>
    </location>
</feature>
<dbReference type="EMBL" id="JBIRPU010000009">
    <property type="protein sequence ID" value="MFI0794015.1"/>
    <property type="molecule type" value="Genomic_DNA"/>
</dbReference>
<dbReference type="RefSeq" id="WP_396679951.1">
    <property type="nucleotide sequence ID" value="NZ_JBIRPU010000009.1"/>
</dbReference>
<keyword evidence="2" id="KW-1133">Transmembrane helix</keyword>
<dbReference type="Pfam" id="PF13560">
    <property type="entry name" value="HTH_31"/>
    <property type="match status" value="1"/>
</dbReference>
<dbReference type="Proteomes" id="UP001611075">
    <property type="component" value="Unassembled WGS sequence"/>
</dbReference>
<evidence type="ECO:0000313" key="5">
    <source>
        <dbReference type="Proteomes" id="UP001611075"/>
    </source>
</evidence>
<feature type="domain" description="HTH cro/C1-type" evidence="3">
    <location>
        <begin position="7"/>
        <end position="63"/>
    </location>
</feature>
<reference evidence="4 5" key="1">
    <citation type="submission" date="2024-10" db="EMBL/GenBank/DDBJ databases">
        <title>The Natural Products Discovery Center: Release of the First 8490 Sequenced Strains for Exploring Actinobacteria Biosynthetic Diversity.</title>
        <authorList>
            <person name="Kalkreuter E."/>
            <person name="Kautsar S.A."/>
            <person name="Yang D."/>
            <person name="Bader C.D."/>
            <person name="Teijaro C.N."/>
            <person name="Fluegel L."/>
            <person name="Davis C.M."/>
            <person name="Simpson J.R."/>
            <person name="Lauterbach L."/>
            <person name="Steele A.D."/>
            <person name="Gui C."/>
            <person name="Meng S."/>
            <person name="Li G."/>
            <person name="Viehrig K."/>
            <person name="Ye F."/>
            <person name="Su P."/>
            <person name="Kiefer A.F."/>
            <person name="Nichols A."/>
            <person name="Cepeda A.J."/>
            <person name="Yan W."/>
            <person name="Fan B."/>
            <person name="Jiang Y."/>
            <person name="Adhikari A."/>
            <person name="Zheng C.-J."/>
            <person name="Schuster L."/>
            <person name="Cowan T.M."/>
            <person name="Smanski M.J."/>
            <person name="Chevrette M.G."/>
            <person name="De Carvalho L.P.S."/>
            <person name="Shen B."/>
        </authorList>
    </citation>
    <scope>NUCLEOTIDE SEQUENCE [LARGE SCALE GENOMIC DNA]</scope>
    <source>
        <strain evidence="4 5">NPDC021253</strain>
    </source>
</reference>
<comment type="caution">
    <text evidence="4">The sequence shown here is derived from an EMBL/GenBank/DDBJ whole genome shotgun (WGS) entry which is preliminary data.</text>
</comment>
<proteinExistence type="predicted"/>
<name>A0ABW7SJZ6_9ACTN</name>
<evidence type="ECO:0000256" key="2">
    <source>
        <dbReference type="SAM" id="Phobius"/>
    </source>
</evidence>
<evidence type="ECO:0000256" key="1">
    <source>
        <dbReference type="SAM" id="MobiDB-lite"/>
    </source>
</evidence>
<dbReference type="CDD" id="cd00093">
    <property type="entry name" value="HTH_XRE"/>
    <property type="match status" value="1"/>
</dbReference>
<feature type="compositionally biased region" description="Basic and acidic residues" evidence="1">
    <location>
        <begin position="72"/>
        <end position="88"/>
    </location>
</feature>
<protein>
    <submittedName>
        <fullName evidence="4">Helix-turn-helix domain-containing protein</fullName>
    </submittedName>
</protein>
<feature type="region of interest" description="Disordered" evidence="1">
    <location>
        <begin position="72"/>
        <end position="129"/>
    </location>
</feature>
<feature type="region of interest" description="Disordered" evidence="1">
    <location>
        <begin position="359"/>
        <end position="394"/>
    </location>
</feature>
<keyword evidence="2" id="KW-0812">Transmembrane</keyword>
<dbReference type="SMART" id="SM00530">
    <property type="entry name" value="HTH_XRE"/>
    <property type="match status" value="1"/>
</dbReference>
<organism evidence="4 5">
    <name type="scientific">Micromonospora rubida</name>
    <dbReference type="NCBI Taxonomy" id="2697657"/>
    <lineage>
        <taxon>Bacteria</taxon>
        <taxon>Bacillati</taxon>
        <taxon>Actinomycetota</taxon>
        <taxon>Actinomycetes</taxon>
        <taxon>Micromonosporales</taxon>
        <taxon>Micromonosporaceae</taxon>
        <taxon>Micromonospora</taxon>
    </lineage>
</organism>
<dbReference type="InterPro" id="IPR010982">
    <property type="entry name" value="Lambda_DNA-bd_dom_sf"/>
</dbReference>
<gene>
    <name evidence="4" type="ORF">ACH4OY_15190</name>
</gene>
<dbReference type="InterPro" id="IPR001387">
    <property type="entry name" value="Cro/C1-type_HTH"/>
</dbReference>
<keyword evidence="2" id="KW-0472">Membrane</keyword>
<keyword evidence="5" id="KW-1185">Reference proteome</keyword>
<evidence type="ECO:0000259" key="3">
    <source>
        <dbReference type="SMART" id="SM00530"/>
    </source>
</evidence>
<accession>A0ABW7SJZ6</accession>
<evidence type="ECO:0000313" key="4">
    <source>
        <dbReference type="EMBL" id="MFI0794015.1"/>
    </source>
</evidence>
<dbReference type="SUPFAM" id="SSF47413">
    <property type="entry name" value="lambda repressor-like DNA-binding domains"/>
    <property type="match status" value="1"/>
</dbReference>
<sequence>MQALAYELRKLRAEAGNPTYRQLARSAGYGATTLSEAAGGARLPTLEVLLAYVGACGGDPDEWRRRWHEAAARVRPTEPVRQVAGERDGDPEEGAGAGTEGPGQPAVAPSGVRRPRNGPPRPPRPPRPRWVVPVVAVAAVIVTVMAVVTVVELADDGPTAPGAARCPSVPDGTAFTAVTYGGGAHVRDGAARDESLLTTIPPDCTVGFTGFCVGEKVYDNTGGMPDVRWFKLAGGGVVSSAVVHGNPPRDLRASDCRNGRPTSTSLELSVVTGAGRSGIVTLRATGRDLYVVGFATSVGAPASSGERTWRQVSLADVRDPTVGASARLDALPGTSARGPVVLVAAACLGGDSPTGLVRARQVRPEDPRGAVPVTLDQRQQAEAAGSACRYPSRG</sequence>